<dbReference type="EMBL" id="CP014806">
    <property type="protein sequence ID" value="AMW99933.1"/>
    <property type="molecule type" value="Genomic_DNA"/>
</dbReference>
<evidence type="ECO:0000313" key="2">
    <source>
        <dbReference type="EMBL" id="AMW99933.1"/>
    </source>
</evidence>
<dbReference type="GO" id="GO:0005886">
    <property type="term" value="C:plasma membrane"/>
    <property type="evidence" value="ECO:0007669"/>
    <property type="project" value="InterPro"/>
</dbReference>
<feature type="transmembrane region" description="Helical" evidence="1">
    <location>
        <begin position="160"/>
        <end position="176"/>
    </location>
</feature>
<dbReference type="AlphaFoldDB" id="A0A143HDY6"/>
<dbReference type="RefSeq" id="WP_066789767.1">
    <property type="nucleotide sequence ID" value="NZ_CP014806.1"/>
</dbReference>
<protein>
    <submittedName>
        <fullName evidence="2">Energy-coupled thiamine transporter ThiT</fullName>
    </submittedName>
</protein>
<feature type="transmembrane region" description="Helical" evidence="1">
    <location>
        <begin position="113"/>
        <end position="140"/>
    </location>
</feature>
<dbReference type="InterPro" id="IPR012651">
    <property type="entry name" value="Thia_Transptr_ThiT"/>
</dbReference>
<organism evidence="2 3">
    <name type="scientific">Rummeliibacillus stabekisii</name>
    <dbReference type="NCBI Taxonomy" id="241244"/>
    <lineage>
        <taxon>Bacteria</taxon>
        <taxon>Bacillati</taxon>
        <taxon>Bacillota</taxon>
        <taxon>Bacilli</taxon>
        <taxon>Bacillales</taxon>
        <taxon>Caryophanaceae</taxon>
        <taxon>Rummeliibacillus</taxon>
    </lineage>
</organism>
<keyword evidence="1" id="KW-0812">Transmembrane</keyword>
<sequence>MNKKRLLMMIEIAIFAAIGFVLDKLSFSLWPQGGSISLVMVPIVLMAFRWGTMAGLVTGLLIGGLQVLIGGAYVLTPLQGFIDYFFAFTAVGLAGVMRGMMIAANRRGQTGKMIVAITIGTFIGGLLKYAAHTLAGIVFFAEYAGKQNVYWYSIVYNGSYMIPAIILTIIVVALLFKSAPRIANPNN</sequence>
<dbReference type="KEGG" id="rst:ATY39_11175"/>
<dbReference type="OrthoDB" id="9795813at2"/>
<dbReference type="STRING" id="241244.ATY39_11175"/>
<proteinExistence type="predicted"/>
<feature type="transmembrane region" description="Helical" evidence="1">
    <location>
        <begin position="55"/>
        <end position="75"/>
    </location>
</feature>
<keyword evidence="3" id="KW-1185">Reference proteome</keyword>
<accession>A0A143HDY6</accession>
<feature type="transmembrane region" description="Helical" evidence="1">
    <location>
        <begin position="29"/>
        <end position="48"/>
    </location>
</feature>
<evidence type="ECO:0000256" key="1">
    <source>
        <dbReference type="SAM" id="Phobius"/>
    </source>
</evidence>
<name>A0A143HDY6_9BACL</name>
<keyword evidence="1" id="KW-1133">Transmembrane helix</keyword>
<dbReference type="NCBIfam" id="TIGR02357">
    <property type="entry name" value="ECF_ThiT_YuaJ"/>
    <property type="match status" value="1"/>
</dbReference>
<feature type="transmembrane region" description="Helical" evidence="1">
    <location>
        <begin position="81"/>
        <end position="101"/>
    </location>
</feature>
<reference evidence="2 3" key="1">
    <citation type="journal article" date="2016" name="Genome Announc.">
        <title>Whole-Genome Sequence of Rummeliibacillus stabekisii Strain PP9 Isolated from Antarctic Soil.</title>
        <authorList>
            <person name="da Mota F.F."/>
            <person name="Vollu R.E."/>
            <person name="Jurelevicius D."/>
            <person name="Seldin L."/>
        </authorList>
    </citation>
    <scope>NUCLEOTIDE SEQUENCE [LARGE SCALE GENOMIC DNA]</scope>
    <source>
        <strain evidence="2 3">PP9</strain>
    </source>
</reference>
<dbReference type="Proteomes" id="UP000076021">
    <property type="component" value="Chromosome"/>
</dbReference>
<dbReference type="Gene3D" id="1.10.1760.20">
    <property type="match status" value="1"/>
</dbReference>
<feature type="transmembrane region" description="Helical" evidence="1">
    <location>
        <begin position="7"/>
        <end position="23"/>
    </location>
</feature>
<reference evidence="3" key="2">
    <citation type="submission" date="2016-03" db="EMBL/GenBank/DDBJ databases">
        <authorList>
            <person name="Ploux O."/>
        </authorList>
    </citation>
    <scope>NUCLEOTIDE SEQUENCE [LARGE SCALE GENOMIC DNA]</scope>
    <source>
        <strain evidence="3">PP9</strain>
    </source>
</reference>
<gene>
    <name evidence="2" type="ORF">ATY39_11175</name>
</gene>
<evidence type="ECO:0000313" key="3">
    <source>
        <dbReference type="Proteomes" id="UP000076021"/>
    </source>
</evidence>
<dbReference type="GO" id="GO:0015234">
    <property type="term" value="F:thiamine transmembrane transporter activity"/>
    <property type="evidence" value="ECO:0007669"/>
    <property type="project" value="InterPro"/>
</dbReference>
<keyword evidence="1" id="KW-0472">Membrane</keyword>
<dbReference type="Pfam" id="PF09515">
    <property type="entry name" value="Thia_YuaJ"/>
    <property type="match status" value="1"/>
</dbReference>